<evidence type="ECO:0000313" key="4">
    <source>
        <dbReference type="Proteomes" id="UP001175261"/>
    </source>
</evidence>
<name>A0AA39GLX5_SARSR</name>
<reference evidence="3" key="1">
    <citation type="submission" date="2022-10" db="EMBL/GenBank/DDBJ databases">
        <title>Determination and structural analysis of whole genome sequence of Sarocladium strictum F4-1.</title>
        <authorList>
            <person name="Hu L."/>
            <person name="Jiang Y."/>
        </authorList>
    </citation>
    <scope>NUCLEOTIDE SEQUENCE</scope>
    <source>
        <strain evidence="3">F4-1</strain>
    </source>
</reference>
<dbReference type="Proteomes" id="UP001175261">
    <property type="component" value="Unassembled WGS sequence"/>
</dbReference>
<gene>
    <name evidence="3" type="ORF">NLU13_3221</name>
</gene>
<keyword evidence="4" id="KW-1185">Reference proteome</keyword>
<evidence type="ECO:0000256" key="2">
    <source>
        <dbReference type="SAM" id="Phobius"/>
    </source>
</evidence>
<feature type="region of interest" description="Disordered" evidence="1">
    <location>
        <begin position="1"/>
        <end position="35"/>
    </location>
</feature>
<keyword evidence="2" id="KW-0812">Transmembrane</keyword>
<feature type="compositionally biased region" description="Low complexity" evidence="1">
    <location>
        <begin position="14"/>
        <end position="25"/>
    </location>
</feature>
<protein>
    <submittedName>
        <fullName evidence="3">Uncharacterized protein</fullName>
    </submittedName>
</protein>
<feature type="compositionally biased region" description="Basic and acidic residues" evidence="1">
    <location>
        <begin position="1"/>
        <end position="10"/>
    </location>
</feature>
<evidence type="ECO:0000256" key="1">
    <source>
        <dbReference type="SAM" id="MobiDB-lite"/>
    </source>
</evidence>
<accession>A0AA39GLX5</accession>
<feature type="transmembrane region" description="Helical" evidence="2">
    <location>
        <begin position="283"/>
        <end position="302"/>
    </location>
</feature>
<organism evidence="3 4">
    <name type="scientific">Sarocladium strictum</name>
    <name type="common">Black bundle disease fungus</name>
    <name type="synonym">Acremonium strictum</name>
    <dbReference type="NCBI Taxonomy" id="5046"/>
    <lineage>
        <taxon>Eukaryota</taxon>
        <taxon>Fungi</taxon>
        <taxon>Dikarya</taxon>
        <taxon>Ascomycota</taxon>
        <taxon>Pezizomycotina</taxon>
        <taxon>Sordariomycetes</taxon>
        <taxon>Hypocreomycetidae</taxon>
        <taxon>Hypocreales</taxon>
        <taxon>Sarocladiaceae</taxon>
        <taxon>Sarocladium</taxon>
    </lineage>
</organism>
<feature type="region of interest" description="Disordered" evidence="1">
    <location>
        <begin position="63"/>
        <end position="83"/>
    </location>
</feature>
<sequence>MANSNHHDSSKAVPSITPASSPTSSRRQIERAITELSPPGQVDLTSIQYQRAHHPNDHRFRLHRRHSHKKHVSQEGRRVHDDPKHLARHSIDMGRSLVAQQSLGSSPLPSRRTSVLVQKEEDVKAMSMPQEPRKSKAERLQEAQKRAEYRTDGLSDSLVNLHDFAADATKRLDETYYSILEKMDALQNTITALKDLADTSHDIYGTFEKDSRDLEHEIVSQIGTLGRFEDQQSKIESLQSRIEGGRERIGHLSERVEVVRQRVEGWEERDREWQEKTRRKMKLIWSITMIIVLALVLLFLGMKRFLGISTKSEGSPQTHPQQTQRADILPNTSKSLSPLDLTNDLGGLNVEGGLADGTARDDLADLQQALDSRRRMVDGERLRALDEL</sequence>
<keyword evidence="2" id="KW-1133">Transmembrane helix</keyword>
<dbReference type="EMBL" id="JAPDFR010000002">
    <property type="protein sequence ID" value="KAK0389646.1"/>
    <property type="molecule type" value="Genomic_DNA"/>
</dbReference>
<feature type="compositionally biased region" description="Basic and acidic residues" evidence="1">
    <location>
        <begin position="72"/>
        <end position="83"/>
    </location>
</feature>
<keyword evidence="2" id="KW-0472">Membrane</keyword>
<dbReference type="AlphaFoldDB" id="A0AA39GLX5"/>
<comment type="caution">
    <text evidence="3">The sequence shown here is derived from an EMBL/GenBank/DDBJ whole genome shotgun (WGS) entry which is preliminary data.</text>
</comment>
<feature type="region of interest" description="Disordered" evidence="1">
    <location>
        <begin position="310"/>
        <end position="333"/>
    </location>
</feature>
<evidence type="ECO:0000313" key="3">
    <source>
        <dbReference type="EMBL" id="KAK0389646.1"/>
    </source>
</evidence>
<proteinExistence type="predicted"/>